<feature type="transmembrane region" description="Helical" evidence="1">
    <location>
        <begin position="164"/>
        <end position="184"/>
    </location>
</feature>
<evidence type="ECO:0000313" key="4">
    <source>
        <dbReference type="Proteomes" id="UP001354989"/>
    </source>
</evidence>
<dbReference type="EMBL" id="AP025292">
    <property type="protein sequence ID" value="BDC99231.1"/>
    <property type="molecule type" value="Genomic_DNA"/>
</dbReference>
<name>A0ABM7VE55_9BACT</name>
<dbReference type="InterPro" id="IPR025285">
    <property type="entry name" value="DUF4145"/>
</dbReference>
<feature type="domain" description="DUF4145" evidence="2">
    <location>
        <begin position="38"/>
        <end position="119"/>
    </location>
</feature>
<evidence type="ECO:0000259" key="2">
    <source>
        <dbReference type="Pfam" id="PF13643"/>
    </source>
</evidence>
<reference evidence="3 4" key="1">
    <citation type="submission" date="2021-12" db="EMBL/GenBank/DDBJ databases">
        <title>Genome sequencing of bacteria with rrn-lacking chromosome and rrn-plasmid.</title>
        <authorList>
            <person name="Anda M."/>
            <person name="Iwasaki W."/>
        </authorList>
    </citation>
    <scope>NUCLEOTIDE SEQUENCE [LARGE SCALE GENOMIC DNA]</scope>
    <source>
        <strain evidence="3 4">NBRC 101262</strain>
    </source>
</reference>
<accession>A0ABM7VE55</accession>
<keyword evidence="1" id="KW-0812">Transmembrane</keyword>
<protein>
    <recommendedName>
        <fullName evidence="2">DUF4145 domain-containing protein</fullName>
    </recommendedName>
</protein>
<keyword evidence="4" id="KW-1185">Reference proteome</keyword>
<sequence>MPATFTFSFDLAHDYKLFSDYPSLRILHDQIGPLLEIEDYASCMFKIRSLIEEMVVLWLKKNGAKLNWNNIELVKSINLLPNYGVPKFITHKLHSIRTEANFGVHQQGNGWINAESVEKVLLDFKAVLDWYEAENNTKAKIPTGRKIGLNKKDKKNDETAFFKYKPALLISLSLLLILLTFIGYNHHQDQLKKEGTMVYVCGNSRIYHTSPKHRALVKNCKSEIHEMTIQKALEQHLRECKCLDK</sequence>
<evidence type="ECO:0000313" key="3">
    <source>
        <dbReference type="EMBL" id="BDC99231.1"/>
    </source>
</evidence>
<dbReference type="RefSeq" id="WP_338396671.1">
    <property type="nucleotide sequence ID" value="NZ_AP025292.1"/>
</dbReference>
<organism evidence="3 4">
    <name type="scientific">Persicobacter psychrovividus</name>
    <dbReference type="NCBI Taxonomy" id="387638"/>
    <lineage>
        <taxon>Bacteria</taxon>
        <taxon>Pseudomonadati</taxon>
        <taxon>Bacteroidota</taxon>
        <taxon>Cytophagia</taxon>
        <taxon>Cytophagales</taxon>
        <taxon>Persicobacteraceae</taxon>
        <taxon>Persicobacter</taxon>
    </lineage>
</organism>
<dbReference type="Pfam" id="PF13643">
    <property type="entry name" value="DUF4145"/>
    <property type="match status" value="1"/>
</dbReference>
<dbReference type="Proteomes" id="UP001354989">
    <property type="component" value="Chromosome"/>
</dbReference>
<gene>
    <name evidence="3" type="ORF">PEPS_15120</name>
</gene>
<proteinExistence type="predicted"/>
<keyword evidence="1" id="KW-0472">Membrane</keyword>
<keyword evidence="1" id="KW-1133">Transmembrane helix</keyword>
<evidence type="ECO:0000256" key="1">
    <source>
        <dbReference type="SAM" id="Phobius"/>
    </source>
</evidence>